<keyword evidence="1" id="KW-0812">Transmembrane</keyword>
<sequence length="242" mass="26416">MYYDTSKVFLISFFVSLFTAIIVSVLSFFFLPKIMGSTQVVVPNLIGTTKDEARFLCESRGLFFVVSGEEESAEVAEGRIARQTPFPGSVVRAKTTISAVVSKGGLMVVMPNLRGRSLVDATTKLSDLDLKIGEVRPVEDEEIEADHIVRTIPSAGTKVKKKSDVILFVSKGRKEVIVPRVIGRSLSSARRIIENAGLVVGYVRYEVSTEFNVGIVMSQSPRAGRKVKQGSKVDLVVATVLE</sequence>
<accession>A0A660SEM8</accession>
<reference evidence="3 4" key="1">
    <citation type="submission" date="2018-06" db="EMBL/GenBank/DDBJ databases">
        <title>Extensive metabolic versatility and redundancy in microbially diverse, dynamic hydrothermal sediments.</title>
        <authorList>
            <person name="Dombrowski N."/>
            <person name="Teske A."/>
            <person name="Baker B.J."/>
        </authorList>
    </citation>
    <scope>NUCLEOTIDE SEQUENCE [LARGE SCALE GENOMIC DNA]</scope>
    <source>
        <strain evidence="3">B36_G15</strain>
    </source>
</reference>
<gene>
    <name evidence="3" type="ORF">DRP53_08825</name>
</gene>
<dbReference type="AlphaFoldDB" id="A0A660SEM8"/>
<feature type="domain" description="PASTA" evidence="2">
    <location>
        <begin position="100"/>
        <end position="171"/>
    </location>
</feature>
<evidence type="ECO:0000313" key="3">
    <source>
        <dbReference type="EMBL" id="RKX69239.1"/>
    </source>
</evidence>
<dbReference type="EMBL" id="QNBE01000097">
    <property type="protein sequence ID" value="RKX69239.1"/>
    <property type="molecule type" value="Genomic_DNA"/>
</dbReference>
<comment type="caution">
    <text evidence="3">The sequence shown here is derived from an EMBL/GenBank/DDBJ whole genome shotgun (WGS) entry which is preliminary data.</text>
</comment>
<evidence type="ECO:0000256" key="1">
    <source>
        <dbReference type="SAM" id="Phobius"/>
    </source>
</evidence>
<evidence type="ECO:0000259" key="2">
    <source>
        <dbReference type="PROSITE" id="PS51178"/>
    </source>
</evidence>
<dbReference type="Gene3D" id="3.30.10.20">
    <property type="match status" value="3"/>
</dbReference>
<evidence type="ECO:0000313" key="4">
    <source>
        <dbReference type="Proteomes" id="UP000268469"/>
    </source>
</evidence>
<protein>
    <recommendedName>
        <fullName evidence="2">PASTA domain-containing protein</fullName>
    </recommendedName>
</protein>
<keyword evidence="1" id="KW-1133">Transmembrane helix</keyword>
<feature type="domain" description="PASTA" evidence="2">
    <location>
        <begin position="172"/>
        <end position="239"/>
    </location>
</feature>
<feature type="transmembrane region" description="Helical" evidence="1">
    <location>
        <begin position="6"/>
        <end position="31"/>
    </location>
</feature>
<dbReference type="CDD" id="cd06577">
    <property type="entry name" value="PASTA_pknB"/>
    <property type="match status" value="3"/>
</dbReference>
<dbReference type="Pfam" id="PF03793">
    <property type="entry name" value="PASTA"/>
    <property type="match status" value="3"/>
</dbReference>
<dbReference type="InterPro" id="IPR005543">
    <property type="entry name" value="PASTA_dom"/>
</dbReference>
<proteinExistence type="predicted"/>
<dbReference type="SMART" id="SM00740">
    <property type="entry name" value="PASTA"/>
    <property type="match status" value="3"/>
</dbReference>
<keyword evidence="1" id="KW-0472">Membrane</keyword>
<dbReference type="Proteomes" id="UP000268469">
    <property type="component" value="Unassembled WGS sequence"/>
</dbReference>
<organism evidence="3 4">
    <name type="scientific">candidate division WOR-3 bacterium</name>
    <dbReference type="NCBI Taxonomy" id="2052148"/>
    <lineage>
        <taxon>Bacteria</taxon>
        <taxon>Bacteria division WOR-3</taxon>
    </lineage>
</organism>
<dbReference type="SUPFAM" id="SSF54184">
    <property type="entry name" value="Penicillin-binding protein 2x (pbp-2x), c-terminal domain"/>
    <property type="match status" value="1"/>
</dbReference>
<name>A0A660SEM8_UNCW3</name>
<dbReference type="PROSITE" id="PS51178">
    <property type="entry name" value="PASTA"/>
    <property type="match status" value="2"/>
</dbReference>